<dbReference type="AlphaFoldDB" id="C0HGE7"/>
<sequence>MAPPQYAAPPPRREPSFLEGWYVFPAGQLSDPLSIIPLPQVYCAGSVVSVLCG</sequence>
<evidence type="ECO:0000313" key="1">
    <source>
        <dbReference type="EMBL" id="ACN26100.1"/>
    </source>
</evidence>
<protein>
    <submittedName>
        <fullName evidence="2">Cysteine-rich TM module stress tolerance protein</fullName>
    </submittedName>
</protein>
<reference evidence="2" key="2">
    <citation type="submission" date="2015-12" db="EMBL/GenBank/DDBJ databases">
        <title>Update maize B73 reference genome by single molecule sequencing technologies.</title>
        <authorList>
            <consortium name="Maize Genome Sequencing Project"/>
            <person name="Ware D."/>
        </authorList>
    </citation>
    <scope>NUCLEOTIDE SEQUENCE [LARGE SCALE GENOMIC DNA]</scope>
    <source>
        <tissue evidence="2">Seedling</tissue>
    </source>
</reference>
<name>C0HGE7_MAIZE</name>
<proteinExistence type="evidence at transcript level"/>
<reference evidence="1" key="1">
    <citation type="journal article" date="2009" name="PLoS Genet.">
        <title>Sequencing, mapping, and analysis of 27,455 maize full-length cDNAs.</title>
        <authorList>
            <person name="Soderlund C."/>
            <person name="Descour A."/>
            <person name="Kudrna D."/>
            <person name="Bomhoff M."/>
            <person name="Boyd L."/>
            <person name="Currie J."/>
            <person name="Angelova A."/>
            <person name="Collura K."/>
            <person name="Wissotski M."/>
            <person name="Ashley E."/>
            <person name="Morrow D."/>
            <person name="Fernandes J."/>
            <person name="Walbot V."/>
            <person name="Yu Y."/>
        </authorList>
    </citation>
    <scope>NUCLEOTIDE SEQUENCE</scope>
    <source>
        <strain evidence="1">B73</strain>
    </source>
</reference>
<dbReference type="EMBL" id="CM007647">
    <property type="protein sequence ID" value="ONM10403.1"/>
    <property type="molecule type" value="Genomic_DNA"/>
</dbReference>
<dbReference type="EMBL" id="BT061403">
    <property type="protein sequence ID" value="ACN26100.1"/>
    <property type="molecule type" value="mRNA"/>
</dbReference>
<evidence type="ECO:0000313" key="2">
    <source>
        <dbReference type="EMBL" id="ONM10403.1"/>
    </source>
</evidence>
<accession>C0HGE7</accession>
<organism evidence="1">
    <name type="scientific">Zea mays</name>
    <name type="common">Maize</name>
    <dbReference type="NCBI Taxonomy" id="4577"/>
    <lineage>
        <taxon>Eukaryota</taxon>
        <taxon>Viridiplantae</taxon>
        <taxon>Streptophyta</taxon>
        <taxon>Embryophyta</taxon>
        <taxon>Tracheophyta</taxon>
        <taxon>Spermatophyta</taxon>
        <taxon>Magnoliopsida</taxon>
        <taxon>Liliopsida</taxon>
        <taxon>Poales</taxon>
        <taxon>Poaceae</taxon>
        <taxon>PACMAD clade</taxon>
        <taxon>Panicoideae</taxon>
        <taxon>Andropogonodae</taxon>
        <taxon>Andropogoneae</taxon>
        <taxon>Tripsacinae</taxon>
        <taxon>Zea</taxon>
    </lineage>
</organism>
<gene>
    <name evidence="2" type="ORF">ZEAMMB73_Zm00001d034497</name>
</gene>